<organism evidence="1 2">
    <name type="scientific">Hibiscus sabdariffa</name>
    <name type="common">roselle</name>
    <dbReference type="NCBI Taxonomy" id="183260"/>
    <lineage>
        <taxon>Eukaryota</taxon>
        <taxon>Viridiplantae</taxon>
        <taxon>Streptophyta</taxon>
        <taxon>Embryophyta</taxon>
        <taxon>Tracheophyta</taxon>
        <taxon>Spermatophyta</taxon>
        <taxon>Magnoliopsida</taxon>
        <taxon>eudicotyledons</taxon>
        <taxon>Gunneridae</taxon>
        <taxon>Pentapetalae</taxon>
        <taxon>rosids</taxon>
        <taxon>malvids</taxon>
        <taxon>Malvales</taxon>
        <taxon>Malvaceae</taxon>
        <taxon>Malvoideae</taxon>
        <taxon>Hibiscus</taxon>
    </lineage>
</organism>
<sequence>MKVLPPLLQRSDHGRSSSELRAVDCNLNSLFEHIQLEGFNSGSFSDVVVFAESQDYGIHGELLGLSLSKWCQEIERGA</sequence>
<name>A0ABR2SZB7_9ROSI</name>
<dbReference type="PANTHER" id="PTHR47369:SF1">
    <property type="entry name" value="BTB_POZ DOMAIN-CONTAINING PROTEIN"/>
    <property type="match status" value="1"/>
</dbReference>
<evidence type="ECO:0000313" key="2">
    <source>
        <dbReference type="Proteomes" id="UP001396334"/>
    </source>
</evidence>
<keyword evidence="2" id="KW-1185">Reference proteome</keyword>
<accession>A0ABR2SZB7</accession>
<dbReference type="PANTHER" id="PTHR47369">
    <property type="entry name" value="BTB/POZ DOMAIN-CONTAINING PROTEIN"/>
    <property type="match status" value="1"/>
</dbReference>
<evidence type="ECO:0000313" key="1">
    <source>
        <dbReference type="EMBL" id="KAK9030581.1"/>
    </source>
</evidence>
<reference evidence="1 2" key="1">
    <citation type="journal article" date="2024" name="G3 (Bethesda)">
        <title>Genome assembly of Hibiscus sabdariffa L. provides insights into metabolisms of medicinal natural products.</title>
        <authorList>
            <person name="Kim T."/>
        </authorList>
    </citation>
    <scope>NUCLEOTIDE SEQUENCE [LARGE SCALE GENOMIC DNA]</scope>
    <source>
        <strain evidence="1">TK-2024</strain>
        <tissue evidence="1">Old leaves</tissue>
    </source>
</reference>
<dbReference type="EMBL" id="JBBPBN010000010">
    <property type="protein sequence ID" value="KAK9030581.1"/>
    <property type="molecule type" value="Genomic_DNA"/>
</dbReference>
<dbReference type="Proteomes" id="UP001396334">
    <property type="component" value="Unassembled WGS sequence"/>
</dbReference>
<protein>
    <submittedName>
        <fullName evidence="1">Uncharacterized protein</fullName>
    </submittedName>
</protein>
<gene>
    <name evidence="1" type="ORF">V6N11_032003</name>
</gene>
<comment type="caution">
    <text evidence="1">The sequence shown here is derived from an EMBL/GenBank/DDBJ whole genome shotgun (WGS) entry which is preliminary data.</text>
</comment>
<proteinExistence type="predicted"/>